<proteinExistence type="predicted"/>
<name>A0A3L9L479_9MICC</name>
<comment type="caution">
    <text evidence="2">The sequence shown here is derived from an EMBL/GenBank/DDBJ whole genome shotgun (WGS) entry which is preliminary data.</text>
</comment>
<dbReference type="AlphaFoldDB" id="A0A3L9L479"/>
<feature type="domain" description="Fido" evidence="1">
    <location>
        <begin position="7"/>
        <end position="121"/>
    </location>
</feature>
<keyword evidence="3" id="KW-1185">Reference proteome</keyword>
<gene>
    <name evidence="2" type="ORF">EAE32_00880</name>
</gene>
<evidence type="ECO:0000259" key="1">
    <source>
        <dbReference type="PROSITE" id="PS51459"/>
    </source>
</evidence>
<dbReference type="PROSITE" id="PS51459">
    <property type="entry name" value="FIDO"/>
    <property type="match status" value="1"/>
</dbReference>
<dbReference type="InterPro" id="IPR003812">
    <property type="entry name" value="Fido"/>
</dbReference>
<dbReference type="Gene3D" id="1.20.120.1870">
    <property type="entry name" value="Fic/DOC protein, Fido domain"/>
    <property type="match status" value="1"/>
</dbReference>
<dbReference type="PANTHER" id="PTHR39426:SF1">
    <property type="entry name" value="HOMOLOGY TO DEATH-ON-CURING PROTEIN OF PHAGE P1"/>
    <property type="match status" value="1"/>
</dbReference>
<evidence type="ECO:0000313" key="2">
    <source>
        <dbReference type="EMBL" id="RLY93836.1"/>
    </source>
</evidence>
<dbReference type="NCBIfam" id="TIGR01550">
    <property type="entry name" value="DOC_P1"/>
    <property type="match status" value="1"/>
</dbReference>
<dbReference type="SUPFAM" id="SSF140931">
    <property type="entry name" value="Fic-like"/>
    <property type="match status" value="1"/>
</dbReference>
<organism evidence="2 3">
    <name type="scientific">Kocuria tytonicola</name>
    <dbReference type="NCBI Taxonomy" id="2055946"/>
    <lineage>
        <taxon>Bacteria</taxon>
        <taxon>Bacillati</taxon>
        <taxon>Actinomycetota</taxon>
        <taxon>Actinomycetes</taxon>
        <taxon>Micrococcales</taxon>
        <taxon>Micrococcaceae</taxon>
        <taxon>Kocuria</taxon>
    </lineage>
</organism>
<dbReference type="PANTHER" id="PTHR39426">
    <property type="entry name" value="HOMOLOGY TO DEATH-ON-CURING PROTEIN OF PHAGE P1"/>
    <property type="match status" value="1"/>
</dbReference>
<dbReference type="GO" id="GO:0016301">
    <property type="term" value="F:kinase activity"/>
    <property type="evidence" value="ECO:0007669"/>
    <property type="project" value="InterPro"/>
</dbReference>
<dbReference type="InterPro" id="IPR053737">
    <property type="entry name" value="Type_II_TA_Toxin"/>
</dbReference>
<dbReference type="InterPro" id="IPR006440">
    <property type="entry name" value="Doc"/>
</dbReference>
<dbReference type="InterPro" id="IPR036597">
    <property type="entry name" value="Fido-like_dom_sf"/>
</dbReference>
<dbReference type="RefSeq" id="WP_121863872.1">
    <property type="nucleotide sequence ID" value="NZ_RDEX01000001.1"/>
</dbReference>
<evidence type="ECO:0000313" key="3">
    <source>
        <dbReference type="Proteomes" id="UP000277871"/>
    </source>
</evidence>
<dbReference type="Proteomes" id="UP000277871">
    <property type="component" value="Unassembled WGS sequence"/>
</dbReference>
<protein>
    <submittedName>
        <fullName evidence="2">Type II toxin-antitoxin system death-on-curing family toxin</fullName>
    </submittedName>
</protein>
<dbReference type="EMBL" id="RDEX01000001">
    <property type="protein sequence ID" value="RLY93836.1"/>
    <property type="molecule type" value="Genomic_DNA"/>
</dbReference>
<reference evidence="2 3" key="1">
    <citation type="submission" date="2018-10" db="EMBL/GenBank/DDBJ databases">
        <title>Kocuria tytonicola, new bacteria from the preen glands of American barn owls (Tyto furcata).</title>
        <authorList>
            <person name="Braun M.S."/>
            <person name="Wang E."/>
            <person name="Zimmermann S."/>
            <person name="Boutin S."/>
            <person name="Wagner H."/>
            <person name="Wink M."/>
        </authorList>
    </citation>
    <scope>NUCLEOTIDE SEQUENCE [LARGE SCALE GENOMIC DNA]</scope>
    <source>
        <strain evidence="2 3">473</strain>
    </source>
</reference>
<accession>A0A3L9L479</accession>
<sequence length="131" mass="14396">MTPWVRLTRDDVVRIHNAVLPAPVRDDGLLASAVDKPWTSYMGVELYPRLADKAAALLVGLSRNHPFVDGNKRTAIGAVSVFLLANGYRLVFDNDEEVANFVEITAQGFVHHEFVSAWITAHLEALPTGTT</sequence>
<dbReference type="Pfam" id="PF02661">
    <property type="entry name" value="Fic"/>
    <property type="match status" value="1"/>
</dbReference>